<sequence>MDLKAVHEGIQKFKRRKRIGRGPGSKKGRTATKGNKGQYSRSGDNPSLLKEGGQMPLYRRLPKRGFNNKWKLVFAVVNVVDLENFEEGEIVSLEALTESGLTKRPHDRVKILGDGELAKRLEVHAHSFSKSAKEKIEKAGGTCVVVEGPHSGPKIRNKMRPRKPKNAEA</sequence>
<dbReference type="HAMAP" id="MF_01341">
    <property type="entry name" value="Ribosomal_uL15"/>
    <property type="match status" value="1"/>
</dbReference>
<dbReference type="NCBIfam" id="TIGR01071">
    <property type="entry name" value="rplO_bact"/>
    <property type="match status" value="1"/>
</dbReference>
<dbReference type="SUPFAM" id="SSF52080">
    <property type="entry name" value="Ribosomal proteins L15p and L18e"/>
    <property type="match status" value="1"/>
</dbReference>
<dbReference type="PANTHER" id="PTHR12934:SF11">
    <property type="entry name" value="LARGE RIBOSOMAL SUBUNIT PROTEIN UL15M"/>
    <property type="match status" value="1"/>
</dbReference>
<comment type="similarity">
    <text evidence="1 4 5">Belongs to the universal ribosomal protein uL15 family.</text>
</comment>
<organism evidence="8 9">
    <name type="scientific">Kolteria novifilia</name>
    <dbReference type="NCBI Taxonomy" id="2527975"/>
    <lineage>
        <taxon>Bacteria</taxon>
        <taxon>Pseudomonadati</taxon>
        <taxon>Planctomycetota</taxon>
        <taxon>Planctomycetia</taxon>
        <taxon>Kolteriales</taxon>
        <taxon>Kolteriaceae</taxon>
        <taxon>Kolteria</taxon>
    </lineage>
</organism>
<evidence type="ECO:0000313" key="9">
    <source>
        <dbReference type="Proteomes" id="UP000317093"/>
    </source>
</evidence>
<comment type="subunit">
    <text evidence="4">Part of the 50S ribosomal subunit.</text>
</comment>
<protein>
    <recommendedName>
        <fullName evidence="4">Large ribosomal subunit protein uL15</fullName>
    </recommendedName>
</protein>
<evidence type="ECO:0000259" key="7">
    <source>
        <dbReference type="Pfam" id="PF00828"/>
    </source>
</evidence>
<keyword evidence="9" id="KW-1185">Reference proteome</keyword>
<keyword evidence="4" id="KW-0699">rRNA-binding</keyword>
<feature type="compositionally biased region" description="Polar residues" evidence="6">
    <location>
        <begin position="32"/>
        <end position="45"/>
    </location>
</feature>
<dbReference type="InterPro" id="IPR005749">
    <property type="entry name" value="Ribosomal_uL15_bac-type"/>
</dbReference>
<accession>A0A518AZK3</accession>
<dbReference type="InterPro" id="IPR036227">
    <property type="entry name" value="Ribosomal_uL15/eL18_sf"/>
</dbReference>
<dbReference type="Pfam" id="PF00828">
    <property type="entry name" value="Ribosomal_L27A"/>
    <property type="match status" value="1"/>
</dbReference>
<dbReference type="GO" id="GO:0006412">
    <property type="term" value="P:translation"/>
    <property type="evidence" value="ECO:0007669"/>
    <property type="project" value="UniProtKB-UniRule"/>
</dbReference>
<evidence type="ECO:0000256" key="2">
    <source>
        <dbReference type="ARBA" id="ARBA00022980"/>
    </source>
</evidence>
<evidence type="ECO:0000256" key="4">
    <source>
        <dbReference type="HAMAP-Rule" id="MF_01341"/>
    </source>
</evidence>
<keyword evidence="2 4" id="KW-0689">Ribosomal protein</keyword>
<dbReference type="KEGG" id="knv:Pan216_10160"/>
<reference evidence="8 9" key="1">
    <citation type="submission" date="2019-02" db="EMBL/GenBank/DDBJ databases">
        <title>Deep-cultivation of Planctomycetes and their phenomic and genomic characterization uncovers novel biology.</title>
        <authorList>
            <person name="Wiegand S."/>
            <person name="Jogler M."/>
            <person name="Boedeker C."/>
            <person name="Pinto D."/>
            <person name="Vollmers J."/>
            <person name="Rivas-Marin E."/>
            <person name="Kohn T."/>
            <person name="Peeters S.H."/>
            <person name="Heuer A."/>
            <person name="Rast P."/>
            <person name="Oberbeckmann S."/>
            <person name="Bunk B."/>
            <person name="Jeske O."/>
            <person name="Meyerdierks A."/>
            <person name="Storesund J.E."/>
            <person name="Kallscheuer N."/>
            <person name="Luecker S."/>
            <person name="Lage O.M."/>
            <person name="Pohl T."/>
            <person name="Merkel B.J."/>
            <person name="Hornburger P."/>
            <person name="Mueller R.-W."/>
            <person name="Bruemmer F."/>
            <person name="Labrenz M."/>
            <person name="Spormann A.M."/>
            <person name="Op den Camp H."/>
            <person name="Overmann J."/>
            <person name="Amann R."/>
            <person name="Jetten M.S.M."/>
            <person name="Mascher T."/>
            <person name="Medema M.H."/>
            <person name="Devos D.P."/>
            <person name="Kaster A.-K."/>
            <person name="Ovreas L."/>
            <person name="Rohde M."/>
            <person name="Galperin M.Y."/>
            <person name="Jogler C."/>
        </authorList>
    </citation>
    <scope>NUCLEOTIDE SEQUENCE [LARGE SCALE GENOMIC DNA]</scope>
    <source>
        <strain evidence="8 9">Pan216</strain>
    </source>
</reference>
<feature type="compositionally biased region" description="Basic residues" evidence="6">
    <location>
        <begin position="153"/>
        <end position="169"/>
    </location>
</feature>
<dbReference type="PANTHER" id="PTHR12934">
    <property type="entry name" value="50S RIBOSOMAL PROTEIN L15"/>
    <property type="match status" value="1"/>
</dbReference>
<feature type="region of interest" description="Disordered" evidence="6">
    <location>
        <begin position="1"/>
        <end position="52"/>
    </location>
</feature>
<dbReference type="GO" id="GO:0003735">
    <property type="term" value="F:structural constituent of ribosome"/>
    <property type="evidence" value="ECO:0007669"/>
    <property type="project" value="InterPro"/>
</dbReference>
<evidence type="ECO:0000256" key="3">
    <source>
        <dbReference type="ARBA" id="ARBA00023274"/>
    </source>
</evidence>
<dbReference type="PROSITE" id="PS00475">
    <property type="entry name" value="RIBOSOMAL_L15"/>
    <property type="match status" value="1"/>
</dbReference>
<evidence type="ECO:0000256" key="1">
    <source>
        <dbReference type="ARBA" id="ARBA00007320"/>
    </source>
</evidence>
<evidence type="ECO:0000256" key="6">
    <source>
        <dbReference type="SAM" id="MobiDB-lite"/>
    </source>
</evidence>
<dbReference type="AlphaFoldDB" id="A0A518AZK3"/>
<proteinExistence type="inferred from homology"/>
<comment type="function">
    <text evidence="4">Binds to the 23S rRNA.</text>
</comment>
<feature type="region of interest" description="Disordered" evidence="6">
    <location>
        <begin position="147"/>
        <end position="169"/>
    </location>
</feature>
<dbReference type="OrthoDB" id="9810293at2"/>
<dbReference type="GO" id="GO:0019843">
    <property type="term" value="F:rRNA binding"/>
    <property type="evidence" value="ECO:0007669"/>
    <property type="project" value="UniProtKB-UniRule"/>
</dbReference>
<keyword evidence="3 4" id="KW-0687">Ribonucleoprotein</keyword>
<gene>
    <name evidence="4 8" type="primary">rplO</name>
    <name evidence="8" type="ORF">Pan216_10160</name>
</gene>
<dbReference type="GO" id="GO:0022625">
    <property type="term" value="C:cytosolic large ribosomal subunit"/>
    <property type="evidence" value="ECO:0007669"/>
    <property type="project" value="TreeGrafter"/>
</dbReference>
<dbReference type="RefSeq" id="WP_145255620.1">
    <property type="nucleotide sequence ID" value="NZ_CP036279.1"/>
</dbReference>
<keyword evidence="4" id="KW-0694">RNA-binding</keyword>
<feature type="domain" description="Large ribosomal subunit protein uL15/eL18" evidence="7">
    <location>
        <begin position="76"/>
        <end position="144"/>
    </location>
</feature>
<feature type="compositionally biased region" description="Basic and acidic residues" evidence="6">
    <location>
        <begin position="1"/>
        <end position="11"/>
    </location>
</feature>
<evidence type="ECO:0000256" key="5">
    <source>
        <dbReference type="RuleBase" id="RU003888"/>
    </source>
</evidence>
<name>A0A518AZK3_9BACT</name>
<evidence type="ECO:0000313" key="8">
    <source>
        <dbReference type="EMBL" id="QDU60178.1"/>
    </source>
</evidence>
<dbReference type="InterPro" id="IPR030878">
    <property type="entry name" value="Ribosomal_uL15"/>
</dbReference>
<dbReference type="Proteomes" id="UP000317093">
    <property type="component" value="Chromosome"/>
</dbReference>
<feature type="compositionally biased region" description="Basic residues" evidence="6">
    <location>
        <begin position="12"/>
        <end position="30"/>
    </location>
</feature>
<dbReference type="InterPro" id="IPR021131">
    <property type="entry name" value="Ribosomal_uL15/eL18"/>
</dbReference>
<dbReference type="InterPro" id="IPR001196">
    <property type="entry name" value="Ribosomal_uL15_CS"/>
</dbReference>
<dbReference type="EMBL" id="CP036279">
    <property type="protein sequence ID" value="QDU60178.1"/>
    <property type="molecule type" value="Genomic_DNA"/>
</dbReference>
<dbReference type="Gene3D" id="3.100.10.10">
    <property type="match status" value="1"/>
</dbReference>